<dbReference type="GO" id="GO:0009055">
    <property type="term" value="F:electron transfer activity"/>
    <property type="evidence" value="ECO:0007669"/>
    <property type="project" value="InterPro"/>
</dbReference>
<feature type="chain" id="PRO_5011536984" evidence="8">
    <location>
        <begin position="23"/>
        <end position="407"/>
    </location>
</feature>
<evidence type="ECO:0000313" key="10">
    <source>
        <dbReference type="EMBL" id="SEN72972.1"/>
    </source>
</evidence>
<feature type="signal peptide" evidence="8">
    <location>
        <begin position="1"/>
        <end position="22"/>
    </location>
</feature>
<dbReference type="Gene3D" id="1.10.760.10">
    <property type="entry name" value="Cytochrome c-like domain"/>
    <property type="match status" value="2"/>
</dbReference>
<dbReference type="InterPro" id="IPR036909">
    <property type="entry name" value="Cyt_c-like_dom_sf"/>
</dbReference>
<keyword evidence="6 7" id="KW-0408">Iron</keyword>
<evidence type="ECO:0000256" key="3">
    <source>
        <dbReference type="ARBA" id="ARBA00022723"/>
    </source>
</evidence>
<evidence type="ECO:0000256" key="7">
    <source>
        <dbReference type="PROSITE-ProRule" id="PRU00433"/>
    </source>
</evidence>
<dbReference type="GO" id="GO:0046872">
    <property type="term" value="F:metal ion binding"/>
    <property type="evidence" value="ECO:0007669"/>
    <property type="project" value="UniProtKB-KW"/>
</dbReference>
<organism evidence="10 11">
    <name type="scientific">Paracoccus alcaliphilus</name>
    <dbReference type="NCBI Taxonomy" id="34002"/>
    <lineage>
        <taxon>Bacteria</taxon>
        <taxon>Pseudomonadati</taxon>
        <taxon>Pseudomonadota</taxon>
        <taxon>Alphaproteobacteria</taxon>
        <taxon>Rhodobacterales</taxon>
        <taxon>Paracoccaceae</taxon>
        <taxon>Paracoccus</taxon>
    </lineage>
</organism>
<dbReference type="Proteomes" id="UP000199054">
    <property type="component" value="Unassembled WGS sequence"/>
</dbReference>
<dbReference type="SUPFAM" id="SSF46626">
    <property type="entry name" value="Cytochrome c"/>
    <property type="match status" value="2"/>
</dbReference>
<evidence type="ECO:0000313" key="11">
    <source>
        <dbReference type="Proteomes" id="UP000199054"/>
    </source>
</evidence>
<sequence>MRNYLNTLLLMSPVILTTTAIAVSAASERSQRHSETGELTALEQLGQQLFHEPLLSRNGTQSCATCHDPNHAFTDPRETAAGRAVSLGDDGESWGDRNTPTLSYAFLSPAFHQDDKGRFKGGQFWDGRADDLKDQAGQPMLNPAEMGMPDKASVIGRLRDEEHYQAAFETVFGDGALDDVDAAFDYTTEALAAYQSTEEFAPFDSKFDRYQRGEVELTPQEEFGHTVFITWNCRLCHQLRKQGVTPRETFTSFEYHNIGVPANHEVRALNGMGPDHVDQGLLDRPGIDDPAQAGRVKVPTLRNVAVTAPYMRNGIFKDLRTAVMFYNKYPSRRPIHQINPETGQDWGPPEVAENLSMPELQSGLMVNDARVDALVAFLETLTDRRYEPLLEEQRHARQQQQETATRD</sequence>
<evidence type="ECO:0000256" key="1">
    <source>
        <dbReference type="ARBA" id="ARBA00004196"/>
    </source>
</evidence>
<dbReference type="PROSITE" id="PS51007">
    <property type="entry name" value="CYTC"/>
    <property type="match status" value="2"/>
</dbReference>
<name>A0A1H8IWX7_9RHOB</name>
<keyword evidence="10" id="KW-0575">Peroxidase</keyword>
<protein>
    <submittedName>
        <fullName evidence="10">Cytochrome c peroxidase</fullName>
    </submittedName>
</protein>
<evidence type="ECO:0000256" key="4">
    <source>
        <dbReference type="ARBA" id="ARBA00022729"/>
    </source>
</evidence>
<dbReference type="InterPro" id="IPR009056">
    <property type="entry name" value="Cyt_c-like_dom"/>
</dbReference>
<dbReference type="Pfam" id="PF03150">
    <property type="entry name" value="CCP_MauG"/>
    <property type="match status" value="1"/>
</dbReference>
<comment type="subcellular location">
    <subcellularLocation>
        <location evidence="1">Cell envelope</location>
    </subcellularLocation>
</comment>
<evidence type="ECO:0000256" key="5">
    <source>
        <dbReference type="ARBA" id="ARBA00023002"/>
    </source>
</evidence>
<dbReference type="PANTHER" id="PTHR30600">
    <property type="entry name" value="CYTOCHROME C PEROXIDASE-RELATED"/>
    <property type="match status" value="1"/>
</dbReference>
<accession>A0A1H8IWX7</accession>
<dbReference type="InterPro" id="IPR051395">
    <property type="entry name" value="Cytochrome_c_Peroxidase/MauG"/>
</dbReference>
<evidence type="ECO:0000256" key="8">
    <source>
        <dbReference type="SAM" id="SignalP"/>
    </source>
</evidence>
<feature type="domain" description="Cytochrome c" evidence="9">
    <location>
        <begin position="41"/>
        <end position="191"/>
    </location>
</feature>
<dbReference type="GO" id="GO:0030313">
    <property type="term" value="C:cell envelope"/>
    <property type="evidence" value="ECO:0007669"/>
    <property type="project" value="UniProtKB-SubCell"/>
</dbReference>
<dbReference type="GO" id="GO:0004130">
    <property type="term" value="F:cytochrome-c peroxidase activity"/>
    <property type="evidence" value="ECO:0007669"/>
    <property type="project" value="TreeGrafter"/>
</dbReference>
<dbReference type="RefSeq" id="WP_170851818.1">
    <property type="nucleotide sequence ID" value="NZ_CP067124.1"/>
</dbReference>
<evidence type="ECO:0000256" key="6">
    <source>
        <dbReference type="ARBA" id="ARBA00023004"/>
    </source>
</evidence>
<keyword evidence="5" id="KW-0560">Oxidoreductase</keyword>
<keyword evidence="4 8" id="KW-0732">Signal</keyword>
<keyword evidence="3 7" id="KW-0479">Metal-binding</keyword>
<dbReference type="EMBL" id="FODE01000014">
    <property type="protein sequence ID" value="SEN72972.1"/>
    <property type="molecule type" value="Genomic_DNA"/>
</dbReference>
<gene>
    <name evidence="10" type="ORF">SAMN04489859_101490</name>
</gene>
<proteinExistence type="predicted"/>
<dbReference type="GO" id="GO:0020037">
    <property type="term" value="F:heme binding"/>
    <property type="evidence" value="ECO:0007669"/>
    <property type="project" value="InterPro"/>
</dbReference>
<dbReference type="InterPro" id="IPR004852">
    <property type="entry name" value="Di-haem_cyt_c_peroxidsae"/>
</dbReference>
<evidence type="ECO:0000256" key="2">
    <source>
        <dbReference type="ARBA" id="ARBA00022617"/>
    </source>
</evidence>
<dbReference type="PANTHER" id="PTHR30600:SF10">
    <property type="entry name" value="BLL6722 PROTEIN"/>
    <property type="match status" value="1"/>
</dbReference>
<feature type="domain" description="Cytochrome c" evidence="9">
    <location>
        <begin position="219"/>
        <end position="382"/>
    </location>
</feature>
<keyword evidence="11" id="KW-1185">Reference proteome</keyword>
<reference evidence="10 11" key="1">
    <citation type="submission" date="2016-10" db="EMBL/GenBank/DDBJ databases">
        <authorList>
            <person name="de Groot N.N."/>
        </authorList>
    </citation>
    <scope>NUCLEOTIDE SEQUENCE [LARGE SCALE GENOMIC DNA]</scope>
    <source>
        <strain evidence="10 11">DSM 8512</strain>
    </source>
</reference>
<evidence type="ECO:0000259" key="9">
    <source>
        <dbReference type="PROSITE" id="PS51007"/>
    </source>
</evidence>
<keyword evidence="2 7" id="KW-0349">Heme</keyword>
<dbReference type="AlphaFoldDB" id="A0A1H8IWX7"/>
<dbReference type="STRING" id="34002.SAMN04489859_101490"/>